<proteinExistence type="predicted"/>
<organism evidence="3 7">
    <name type="scientific">Didymodactylos carnosus</name>
    <dbReference type="NCBI Taxonomy" id="1234261"/>
    <lineage>
        <taxon>Eukaryota</taxon>
        <taxon>Metazoa</taxon>
        <taxon>Spiralia</taxon>
        <taxon>Gnathifera</taxon>
        <taxon>Rotifera</taxon>
        <taxon>Eurotatoria</taxon>
        <taxon>Bdelloidea</taxon>
        <taxon>Philodinida</taxon>
        <taxon>Philodinidae</taxon>
        <taxon>Didymodactylos</taxon>
    </lineage>
</organism>
<dbReference type="PANTHER" id="PTHR43489:SF3">
    <property type="entry name" value="XYLOSE ISOMERASE DOMAIN PROTEIN TIM BARREL"/>
    <property type="match status" value="1"/>
</dbReference>
<evidence type="ECO:0000313" key="3">
    <source>
        <dbReference type="EMBL" id="CAF0883514.1"/>
    </source>
</evidence>
<dbReference type="Proteomes" id="UP000682733">
    <property type="component" value="Unassembled WGS sequence"/>
</dbReference>
<dbReference type="InterPro" id="IPR050417">
    <property type="entry name" value="Sugar_Epim/Isomerase"/>
</dbReference>
<gene>
    <name evidence="3" type="ORF">GPM918_LOCUS7738</name>
    <name evidence="4" type="ORF">OVA965_LOCUS40125</name>
    <name evidence="5" type="ORF">SRO942_LOCUS7738</name>
    <name evidence="6" type="ORF">TMI583_LOCUS41521</name>
</gene>
<dbReference type="Gene3D" id="3.20.20.150">
    <property type="entry name" value="Divalent-metal-dependent TIM barrel enzymes"/>
    <property type="match status" value="1"/>
</dbReference>
<dbReference type="Proteomes" id="UP000681722">
    <property type="component" value="Unassembled WGS sequence"/>
</dbReference>
<comment type="caution">
    <text evidence="3">The sequence shown here is derived from an EMBL/GenBank/DDBJ whole genome shotgun (WGS) entry which is preliminary data.</text>
</comment>
<dbReference type="InterPro" id="IPR013022">
    <property type="entry name" value="Xyl_isomerase-like_TIM-brl"/>
</dbReference>
<accession>A0A813YF56</accession>
<evidence type="ECO:0000313" key="5">
    <source>
        <dbReference type="EMBL" id="CAF3669269.1"/>
    </source>
</evidence>
<dbReference type="EMBL" id="CAJNOK010042961">
    <property type="protein sequence ID" value="CAF1566794.1"/>
    <property type="molecule type" value="Genomic_DNA"/>
</dbReference>
<dbReference type="Proteomes" id="UP000677228">
    <property type="component" value="Unassembled WGS sequence"/>
</dbReference>
<evidence type="ECO:0000313" key="4">
    <source>
        <dbReference type="EMBL" id="CAF1566794.1"/>
    </source>
</evidence>
<name>A0A813YF56_9BILA</name>
<feature type="domain" description="Xylose isomerase-like TIM barrel" evidence="2">
    <location>
        <begin position="59"/>
        <end position="294"/>
    </location>
</feature>
<dbReference type="Proteomes" id="UP000663829">
    <property type="component" value="Unassembled WGS sequence"/>
</dbReference>
<dbReference type="EMBL" id="CAJOBC010001286">
    <property type="protein sequence ID" value="CAF3669269.1"/>
    <property type="molecule type" value="Genomic_DNA"/>
</dbReference>
<sequence length="299" mass="34385">MSTMIKHCKTLFNNFYNISKLVYKSKSTESASFHSRRQLKQSLVYWCFEPYFDVPTMIKIAKQLGFDSIELIDPKYFHLLKEVDLKCAMCPIHLGDEIPPFLRGFNNRKHHKQVIEATKNAIDAAAAYQFKRVITFTGMSNGISNDVAATNCVDGYKKVINYAEKKNVTLCLEMLNTRVSDHPMKGHPGYTGNNTQYCIDIIKRVGSENLKLLFDIYHVQIMEGDLVRRIHQYKDFISHVHTAGNPGRGELDDNQEINYRKMMKTLFDIGYDGYVGHEFIPTREPIEGLKEAMALCHIV</sequence>
<dbReference type="AlphaFoldDB" id="A0A813YF56"/>
<dbReference type="OrthoDB" id="4214675at2759"/>
<evidence type="ECO:0000259" key="2">
    <source>
        <dbReference type="Pfam" id="PF01261"/>
    </source>
</evidence>
<dbReference type="InterPro" id="IPR036237">
    <property type="entry name" value="Xyl_isomerase-like_sf"/>
</dbReference>
<dbReference type="SUPFAM" id="SSF51658">
    <property type="entry name" value="Xylose isomerase-like"/>
    <property type="match status" value="1"/>
</dbReference>
<dbReference type="EMBL" id="CAJNOQ010001286">
    <property type="protein sequence ID" value="CAF0883514.1"/>
    <property type="molecule type" value="Genomic_DNA"/>
</dbReference>
<dbReference type="Pfam" id="PF01261">
    <property type="entry name" value="AP_endonuc_2"/>
    <property type="match status" value="1"/>
</dbReference>
<keyword evidence="1" id="KW-0413">Isomerase</keyword>
<dbReference type="PANTHER" id="PTHR43489">
    <property type="entry name" value="ISOMERASE"/>
    <property type="match status" value="1"/>
</dbReference>
<evidence type="ECO:0000313" key="6">
    <source>
        <dbReference type="EMBL" id="CAF4360076.1"/>
    </source>
</evidence>
<dbReference type="GO" id="GO:0016853">
    <property type="term" value="F:isomerase activity"/>
    <property type="evidence" value="ECO:0007669"/>
    <property type="project" value="UniProtKB-KW"/>
</dbReference>
<evidence type="ECO:0000256" key="1">
    <source>
        <dbReference type="ARBA" id="ARBA00023235"/>
    </source>
</evidence>
<evidence type="ECO:0000313" key="7">
    <source>
        <dbReference type="Proteomes" id="UP000663829"/>
    </source>
</evidence>
<protein>
    <recommendedName>
        <fullName evidence="2">Xylose isomerase-like TIM barrel domain-containing protein</fullName>
    </recommendedName>
</protein>
<dbReference type="EMBL" id="CAJOBA010065686">
    <property type="protein sequence ID" value="CAF4360076.1"/>
    <property type="molecule type" value="Genomic_DNA"/>
</dbReference>
<reference evidence="3" key="1">
    <citation type="submission" date="2021-02" db="EMBL/GenBank/DDBJ databases">
        <authorList>
            <person name="Nowell W R."/>
        </authorList>
    </citation>
    <scope>NUCLEOTIDE SEQUENCE</scope>
</reference>
<keyword evidence="7" id="KW-1185">Reference proteome</keyword>